<sequence length="337" mass="37025">MGHIDDRRLIRTLVEQAGPVVHMRDVDRAGITRATVRRELDRGRLVRVAKASFVEAEIWDGATGWERFRLRSIGFGQCTADDVHLNGWSAVLLLGLPTIGEPPDEVRAIKPGSGRIGPNRTPHGRIRTGHLPPHHRTRRAGIRVVGPSFAAVDIARHHGPTAGLIVADAALAIGGQRSSMGLLVEQMVAYPGIATAQWVAEHADPRTESPLETLGRMAFLSAGRPPPLSNVWIRVGSRRFRVDHLLPDQRIVLEADGALKYDNRPDAAKVVTEQVERERLLRSAGLTVVRYTAGMAWHDPRALLYRVDAEVRRVGVGSPFTDWSYEMPTIIGDGLTG</sequence>
<dbReference type="EMBL" id="WLYK01000002">
    <property type="protein sequence ID" value="MTD14232.1"/>
    <property type="molecule type" value="Genomic_DNA"/>
</dbReference>
<gene>
    <name evidence="2" type="ORF">GIS00_09765</name>
</gene>
<reference evidence="2 3" key="1">
    <citation type="submission" date="2019-11" db="EMBL/GenBank/DDBJ databases">
        <authorList>
            <person name="Jiang L.-Q."/>
        </authorList>
    </citation>
    <scope>NUCLEOTIDE SEQUENCE [LARGE SCALE GENOMIC DNA]</scope>
    <source>
        <strain evidence="2 3">YIM 132087</strain>
    </source>
</reference>
<feature type="region of interest" description="Disordered" evidence="1">
    <location>
        <begin position="110"/>
        <end position="134"/>
    </location>
</feature>
<name>A0A7K1FJC6_9ACTN</name>
<dbReference type="AlphaFoldDB" id="A0A7K1FJC6"/>
<keyword evidence="3" id="KW-1185">Reference proteome</keyword>
<accession>A0A7K1FJC6</accession>
<dbReference type="RefSeq" id="WP_154768233.1">
    <property type="nucleotide sequence ID" value="NZ_WLYK01000002.1"/>
</dbReference>
<evidence type="ECO:0008006" key="4">
    <source>
        <dbReference type="Google" id="ProtNLM"/>
    </source>
</evidence>
<organism evidence="2 3">
    <name type="scientific">Nakamurella alba</name>
    <dbReference type="NCBI Taxonomy" id="2665158"/>
    <lineage>
        <taxon>Bacteria</taxon>
        <taxon>Bacillati</taxon>
        <taxon>Actinomycetota</taxon>
        <taxon>Actinomycetes</taxon>
        <taxon>Nakamurellales</taxon>
        <taxon>Nakamurellaceae</taxon>
        <taxon>Nakamurella</taxon>
    </lineage>
</organism>
<feature type="compositionally biased region" description="Basic residues" evidence="1">
    <location>
        <begin position="122"/>
        <end position="134"/>
    </location>
</feature>
<comment type="caution">
    <text evidence="2">The sequence shown here is derived from an EMBL/GenBank/DDBJ whole genome shotgun (WGS) entry which is preliminary data.</text>
</comment>
<proteinExistence type="predicted"/>
<evidence type="ECO:0000313" key="2">
    <source>
        <dbReference type="EMBL" id="MTD14232.1"/>
    </source>
</evidence>
<evidence type="ECO:0000256" key="1">
    <source>
        <dbReference type="SAM" id="MobiDB-lite"/>
    </source>
</evidence>
<protein>
    <recommendedName>
        <fullName evidence="4">DUF559 domain-containing protein</fullName>
    </recommendedName>
</protein>
<dbReference type="Proteomes" id="UP000460221">
    <property type="component" value="Unassembled WGS sequence"/>
</dbReference>
<evidence type="ECO:0000313" key="3">
    <source>
        <dbReference type="Proteomes" id="UP000460221"/>
    </source>
</evidence>